<protein>
    <submittedName>
        <fullName evidence="4">Probable serine/threonine-protein kinase ireA</fullName>
    </submittedName>
</protein>
<dbReference type="SUPFAM" id="SSF56112">
    <property type="entry name" value="Protein kinase-like (PK-like)"/>
    <property type="match status" value="1"/>
</dbReference>
<dbReference type="GO" id="GO:0070059">
    <property type="term" value="P:intrinsic apoptotic signaling pathway in response to endoplasmic reticulum stress"/>
    <property type="evidence" value="ECO:0007669"/>
    <property type="project" value="TreeGrafter"/>
</dbReference>
<dbReference type="AlphaFoldDB" id="A0A7F5R5S3"/>
<dbReference type="InterPro" id="IPR000719">
    <property type="entry name" value="Prot_kinase_dom"/>
</dbReference>
<dbReference type="GO" id="GO:1990604">
    <property type="term" value="C:IRE1-TRAF2-ASK1 complex"/>
    <property type="evidence" value="ECO:0007669"/>
    <property type="project" value="TreeGrafter"/>
</dbReference>
<evidence type="ECO:0000256" key="1">
    <source>
        <dbReference type="SAM" id="MobiDB-lite"/>
    </source>
</evidence>
<dbReference type="PANTHER" id="PTHR13954">
    <property type="entry name" value="IRE1-RELATED"/>
    <property type="match status" value="1"/>
</dbReference>
<dbReference type="GO" id="GO:0005524">
    <property type="term" value="F:ATP binding"/>
    <property type="evidence" value="ECO:0007669"/>
    <property type="project" value="InterPro"/>
</dbReference>
<organism evidence="3 4">
    <name type="scientific">Agrilus planipennis</name>
    <name type="common">Emerald ash borer</name>
    <name type="synonym">Agrilus marcopoli</name>
    <dbReference type="NCBI Taxonomy" id="224129"/>
    <lineage>
        <taxon>Eukaryota</taxon>
        <taxon>Metazoa</taxon>
        <taxon>Ecdysozoa</taxon>
        <taxon>Arthropoda</taxon>
        <taxon>Hexapoda</taxon>
        <taxon>Insecta</taxon>
        <taxon>Pterygota</taxon>
        <taxon>Neoptera</taxon>
        <taxon>Endopterygota</taxon>
        <taxon>Coleoptera</taxon>
        <taxon>Polyphaga</taxon>
        <taxon>Elateriformia</taxon>
        <taxon>Buprestoidea</taxon>
        <taxon>Buprestidae</taxon>
        <taxon>Agrilinae</taxon>
        <taxon>Agrilus</taxon>
    </lineage>
</organism>
<dbReference type="GO" id="GO:0051082">
    <property type="term" value="F:unfolded protein binding"/>
    <property type="evidence" value="ECO:0007669"/>
    <property type="project" value="TreeGrafter"/>
</dbReference>
<evidence type="ECO:0000313" key="4">
    <source>
        <dbReference type="RefSeq" id="XP_025831198.1"/>
    </source>
</evidence>
<gene>
    <name evidence="4" type="primary">LOC108739877</name>
</gene>
<keyword evidence="3" id="KW-1185">Reference proteome</keyword>
<dbReference type="GO" id="GO:0036498">
    <property type="term" value="P:IRE1-mediated unfolded protein response"/>
    <property type="evidence" value="ECO:0007669"/>
    <property type="project" value="TreeGrafter"/>
</dbReference>
<dbReference type="InParanoid" id="A0A7F5R5S3"/>
<dbReference type="CDD" id="cd00180">
    <property type="entry name" value="PKc"/>
    <property type="match status" value="1"/>
</dbReference>
<dbReference type="GO" id="GO:0004521">
    <property type="term" value="F:RNA endonuclease activity"/>
    <property type="evidence" value="ECO:0007669"/>
    <property type="project" value="InterPro"/>
</dbReference>
<dbReference type="InterPro" id="IPR011009">
    <property type="entry name" value="Kinase-like_dom_sf"/>
</dbReference>
<dbReference type="GeneID" id="108739877"/>
<dbReference type="GO" id="GO:0004674">
    <property type="term" value="F:protein serine/threonine kinase activity"/>
    <property type="evidence" value="ECO:0007669"/>
    <property type="project" value="InterPro"/>
</dbReference>
<dbReference type="RefSeq" id="XP_025831198.1">
    <property type="nucleotide sequence ID" value="XM_025975413.1"/>
</dbReference>
<dbReference type="Gene3D" id="1.10.510.10">
    <property type="entry name" value="Transferase(Phosphotransferase) domain 1"/>
    <property type="match status" value="1"/>
</dbReference>
<dbReference type="Proteomes" id="UP000192223">
    <property type="component" value="Unplaced"/>
</dbReference>
<evidence type="ECO:0000313" key="3">
    <source>
        <dbReference type="Proteomes" id="UP000192223"/>
    </source>
</evidence>
<feature type="region of interest" description="Disordered" evidence="1">
    <location>
        <begin position="77"/>
        <end position="101"/>
    </location>
</feature>
<dbReference type="KEGG" id="apln:108739877"/>
<reference evidence="4" key="1">
    <citation type="submission" date="2025-08" db="UniProtKB">
        <authorList>
            <consortium name="RefSeq"/>
        </authorList>
    </citation>
    <scope>IDENTIFICATION</scope>
    <source>
        <tissue evidence="4">Entire body</tissue>
    </source>
</reference>
<evidence type="ECO:0000259" key="2">
    <source>
        <dbReference type="PROSITE" id="PS50011"/>
    </source>
</evidence>
<feature type="compositionally biased region" description="Polar residues" evidence="1">
    <location>
        <begin position="77"/>
        <end position="94"/>
    </location>
</feature>
<sequence length="760" mass="87661">MANNGNEFVFLRKRGISKQPVPDSSPQTNPLFFDEGNDIVNCLKSMVYNTCNEEGICEKPQRERICLYPEWKSNLPNSPKQGTSSQWPTSTKPTTLDDNKRSKDELNDFIIPSLNYLTQLFNKIIAQYRSYWEMEKEMSTHSIRRGQGDVTSKEQEKIKLDPVKTENMFVEDLQRNFMRLIESIRSLALTNRFNYREIIDQLESILLNHRIRGKTLIEIYSAYNNFRRESGLDTSYEEKETYSKFLEDFLSMGSLNNLNMNIEERSAEEENSTFAFRSNEPPDHLYLRELMSFPPRKPSGFKNNYEAESKTMANAYHLIPSIMAICESDDEEIEANMSEESGICNNQRHQEFLSNINKICYKPQIHPENKPNVVQMEMSRPHFPSENITSQWSSHIQNLQILHDTRLILNGDINTVNRESRKSFILDMGGNFGSVEMALSATGQALALKRIPKDYPLSNVLKNILNPLLGLRHNNVLHYYACDYEENELILATPLCEYNLGQYLMFMKMAPDIHLPPIAIIRQILIGLKFLHDRMEPIIHGNLKPSNTFIDLNGSVRIAEFGMHKALFKLIEPPNTSTIWFSPETLRAYKKSINLECTCASDIQVAGMLIHFIITAGKHPYGEEMEEILDNLEKSVTKVTPGDVDLHDLISWMLLHEPNDRPNIHQILSHITFWSVERKWRFMLACAGVDQHGKPLNIPLQQLHDHIDFVSRRDKIRASWVSIIKTKFPKLNLISGDDDSASGLLKLIGNTFRKLIIKNL</sequence>
<proteinExistence type="predicted"/>
<dbReference type="PROSITE" id="PS50011">
    <property type="entry name" value="PROTEIN_KINASE_DOM"/>
    <property type="match status" value="1"/>
</dbReference>
<dbReference type="OrthoDB" id="8187887at2759"/>
<dbReference type="InterPro" id="IPR045133">
    <property type="entry name" value="IRE1/2-like"/>
</dbReference>
<accession>A0A7F5R5S3</accession>
<name>A0A7F5R5S3_AGRPL</name>
<dbReference type="PANTHER" id="PTHR13954:SF6">
    <property type="entry name" value="NON-SPECIFIC SERINE_THREONINE PROTEIN KINASE"/>
    <property type="match status" value="1"/>
</dbReference>
<feature type="domain" description="Protein kinase" evidence="2">
    <location>
        <begin position="421"/>
        <end position="673"/>
    </location>
</feature>
<dbReference type="Pfam" id="PF00069">
    <property type="entry name" value="Pkinase"/>
    <property type="match status" value="1"/>
</dbReference>
<keyword evidence="4" id="KW-0808">Transferase</keyword>
<keyword evidence="4" id="KW-0418">Kinase</keyword>